<reference evidence="2" key="1">
    <citation type="submission" date="2022-10" db="EMBL/GenBank/DDBJ databases">
        <title>The WGS of Solirubrobacter phytolaccae KCTC 29190.</title>
        <authorList>
            <person name="Jiang Z."/>
        </authorList>
    </citation>
    <scope>NUCLEOTIDE SEQUENCE</scope>
    <source>
        <strain evidence="2">KCTC 29190</strain>
    </source>
</reference>
<keyword evidence="1" id="KW-0472">Membrane</keyword>
<proteinExistence type="predicted"/>
<feature type="transmembrane region" description="Helical" evidence="1">
    <location>
        <begin position="68"/>
        <end position="91"/>
    </location>
</feature>
<evidence type="ECO:0000313" key="2">
    <source>
        <dbReference type="EMBL" id="MDA0185003.1"/>
    </source>
</evidence>
<feature type="transmembrane region" description="Helical" evidence="1">
    <location>
        <begin position="121"/>
        <end position="143"/>
    </location>
</feature>
<accession>A0A9X3NEE0</accession>
<keyword evidence="3" id="KW-1185">Reference proteome</keyword>
<gene>
    <name evidence="2" type="ORF">OJ997_32160</name>
</gene>
<sequence>MAGLAAALYFATAFVGVYLPATAQQVARGHLHLLLTSGLDAAPPVPALQVAIAAAAAALLINRTDACMWWRVALVGHVGSALIAYAVIYAFDGPTTTRDYGVSCVLGATLGALMTRRGDRLAQAVGIAGTIALLPLSFSWLGIEHPLAIALGAAASGSLRRSRTADRPSAGRRRPRR</sequence>
<dbReference type="AlphaFoldDB" id="A0A9X3NEE0"/>
<feature type="transmembrane region" description="Helical" evidence="1">
    <location>
        <begin position="41"/>
        <end position="61"/>
    </location>
</feature>
<name>A0A9X3NEE0_9ACTN</name>
<organism evidence="2 3">
    <name type="scientific">Solirubrobacter phytolaccae</name>
    <dbReference type="NCBI Taxonomy" id="1404360"/>
    <lineage>
        <taxon>Bacteria</taxon>
        <taxon>Bacillati</taxon>
        <taxon>Actinomycetota</taxon>
        <taxon>Thermoleophilia</taxon>
        <taxon>Solirubrobacterales</taxon>
        <taxon>Solirubrobacteraceae</taxon>
        <taxon>Solirubrobacter</taxon>
    </lineage>
</organism>
<dbReference type="RefSeq" id="WP_270029477.1">
    <property type="nucleotide sequence ID" value="NZ_JAPDDP010000094.1"/>
</dbReference>
<dbReference type="EMBL" id="JAPDDP010000094">
    <property type="protein sequence ID" value="MDA0185003.1"/>
    <property type="molecule type" value="Genomic_DNA"/>
</dbReference>
<comment type="caution">
    <text evidence="2">The sequence shown here is derived from an EMBL/GenBank/DDBJ whole genome shotgun (WGS) entry which is preliminary data.</text>
</comment>
<dbReference type="Proteomes" id="UP001147653">
    <property type="component" value="Unassembled WGS sequence"/>
</dbReference>
<evidence type="ECO:0000256" key="1">
    <source>
        <dbReference type="SAM" id="Phobius"/>
    </source>
</evidence>
<protein>
    <submittedName>
        <fullName evidence="2">Uncharacterized protein</fullName>
    </submittedName>
</protein>
<keyword evidence="1" id="KW-1133">Transmembrane helix</keyword>
<evidence type="ECO:0000313" key="3">
    <source>
        <dbReference type="Proteomes" id="UP001147653"/>
    </source>
</evidence>
<keyword evidence="1" id="KW-0812">Transmembrane</keyword>